<name>A0ABS8DD66_9FIRM</name>
<evidence type="ECO:0000256" key="4">
    <source>
        <dbReference type="ARBA" id="ARBA00017249"/>
    </source>
</evidence>
<keyword evidence="6 13" id="KW-0547">Nucleotide-binding</keyword>
<protein>
    <recommendedName>
        <fullName evidence="3">Chaperone protein DnaK</fullName>
    </recommendedName>
    <alternativeName>
        <fullName evidence="4">Chaperone protein dnaK</fullName>
    </alternativeName>
    <alternativeName>
        <fullName evidence="12">HSP70</fullName>
    </alternativeName>
    <alternativeName>
        <fullName evidence="11">Heat shock 70 kDa protein</fullName>
    </alternativeName>
    <alternativeName>
        <fullName evidence="10">Heat shock protein 70</fullName>
    </alternativeName>
</protein>
<dbReference type="InterPro" id="IPR018181">
    <property type="entry name" value="Heat_shock_70_CS"/>
</dbReference>
<evidence type="ECO:0000256" key="3">
    <source>
        <dbReference type="ARBA" id="ARBA00014415"/>
    </source>
</evidence>
<dbReference type="Proteomes" id="UP001299546">
    <property type="component" value="Unassembled WGS sequence"/>
</dbReference>
<keyword evidence="5" id="KW-0597">Phosphoprotein</keyword>
<dbReference type="PROSITE" id="PS00329">
    <property type="entry name" value="HSP70_2"/>
    <property type="match status" value="1"/>
</dbReference>
<dbReference type="RefSeq" id="WP_227183264.1">
    <property type="nucleotide sequence ID" value="NZ_JAJCIQ010000001.1"/>
</dbReference>
<evidence type="ECO:0000256" key="10">
    <source>
        <dbReference type="ARBA" id="ARBA00030019"/>
    </source>
</evidence>
<dbReference type="PANTHER" id="PTHR19375">
    <property type="entry name" value="HEAT SHOCK PROTEIN 70KDA"/>
    <property type="match status" value="1"/>
</dbReference>
<evidence type="ECO:0000256" key="6">
    <source>
        <dbReference type="ARBA" id="ARBA00022741"/>
    </source>
</evidence>
<dbReference type="Pfam" id="PF00012">
    <property type="entry name" value="HSP70"/>
    <property type="match status" value="2"/>
</dbReference>
<evidence type="ECO:0000313" key="14">
    <source>
        <dbReference type="EMBL" id="MCB7386360.1"/>
    </source>
</evidence>
<proteinExistence type="inferred from homology"/>
<evidence type="ECO:0000256" key="9">
    <source>
        <dbReference type="ARBA" id="ARBA00023186"/>
    </source>
</evidence>
<dbReference type="PRINTS" id="PR00301">
    <property type="entry name" value="HEATSHOCK70"/>
</dbReference>
<dbReference type="Gene3D" id="3.90.640.10">
    <property type="entry name" value="Actin, Chain A, domain 4"/>
    <property type="match status" value="1"/>
</dbReference>
<keyword evidence="7 13" id="KW-0067">ATP-binding</keyword>
<accession>A0ABS8DD66</accession>
<comment type="function">
    <text evidence="1">Acts as a chaperone.</text>
</comment>
<evidence type="ECO:0000256" key="12">
    <source>
        <dbReference type="ARBA" id="ARBA00033103"/>
    </source>
</evidence>
<dbReference type="InterPro" id="IPR013126">
    <property type="entry name" value="Hsp_70_fam"/>
</dbReference>
<keyword evidence="15" id="KW-1185">Reference proteome</keyword>
<sequence>MAIVGIDLGTTNSLVSVWQDSACTLIPNNLGEYLTPSVIGMDENGEILVGKTAKERLISHPQYTVSSFKRFMGTEKTYLLGKKVFSPSDLSSFVLKQLKEDAEKFLGEPVREAVVSVPAYFNDFQRNATKIAGELAGLKVERIVNEPSAAALAYRFGKKSEDATFLVFDFGGGTLDISIVDAFDNVIEIVAVAGDNRLGGDDFNQAIAERFLILHNLDEGVLSKEERASLLKESEKLKIALSGRNEADMEMVIRGNIYRMQLDGKGLLNVAAPILERIGIPLKRAMDDSGYGWEDIDEIIMVGGSAKMPVIQNYLQFLSGKKPLCAIDPNVAVAVGVGMYAGIKERMEAVKDVLLTDICPFTLGTEVVQEDRSAPPVMSPIIERNSVLPISRVSRCYTANPFQTSCTITVLQGEHRLAEQNLCLGRIEVEVPPGETEMDREAIDVRYTYDINGILEIDVTVVSTQETTSKVIVNKAIQLSEAEIEQRRQELQKLKIHPRDKEKNRLLLARGDRIFEENTGEVRKYVGQFLGEFTAALNTQDDRTIEKSYVRTSELFDIIDNSPKNSVILRVEKYLYDEWRRSQ</sequence>
<dbReference type="Gene3D" id="3.30.420.40">
    <property type="match status" value="2"/>
</dbReference>
<evidence type="ECO:0000313" key="15">
    <source>
        <dbReference type="Proteomes" id="UP001299546"/>
    </source>
</evidence>
<dbReference type="InterPro" id="IPR043129">
    <property type="entry name" value="ATPase_NBD"/>
</dbReference>
<evidence type="ECO:0000256" key="8">
    <source>
        <dbReference type="ARBA" id="ARBA00023016"/>
    </source>
</evidence>
<evidence type="ECO:0000256" key="2">
    <source>
        <dbReference type="ARBA" id="ARBA00007381"/>
    </source>
</evidence>
<comment type="similarity">
    <text evidence="2 13">Belongs to the heat shock protein 70 family.</text>
</comment>
<dbReference type="SUPFAM" id="SSF100920">
    <property type="entry name" value="Heat shock protein 70kD (HSP70), peptide-binding domain"/>
    <property type="match status" value="1"/>
</dbReference>
<evidence type="ECO:0000256" key="1">
    <source>
        <dbReference type="ARBA" id="ARBA00002290"/>
    </source>
</evidence>
<gene>
    <name evidence="14" type="ORF">LIZ65_03580</name>
</gene>
<dbReference type="SUPFAM" id="SSF53067">
    <property type="entry name" value="Actin-like ATPase domain"/>
    <property type="match status" value="2"/>
</dbReference>
<reference evidence="14 15" key="1">
    <citation type="submission" date="2021-10" db="EMBL/GenBank/DDBJ databases">
        <title>Collection of gut derived symbiotic bacterial strains cultured from healthy donors.</title>
        <authorList>
            <person name="Lin H."/>
            <person name="Littmann E."/>
            <person name="Kohout C."/>
            <person name="Pamer E.G."/>
        </authorList>
    </citation>
    <scope>NUCLEOTIDE SEQUENCE [LARGE SCALE GENOMIC DNA]</scope>
    <source>
        <strain evidence="14 15">DFI.1.165</strain>
    </source>
</reference>
<keyword evidence="9" id="KW-0143">Chaperone</keyword>
<keyword evidence="8" id="KW-0346">Stress response</keyword>
<comment type="caution">
    <text evidence="14">The sequence shown here is derived from an EMBL/GenBank/DDBJ whole genome shotgun (WGS) entry which is preliminary data.</text>
</comment>
<dbReference type="InterPro" id="IPR029047">
    <property type="entry name" value="HSP70_peptide-bd_sf"/>
</dbReference>
<dbReference type="PROSITE" id="PS00297">
    <property type="entry name" value="HSP70_1"/>
    <property type="match status" value="1"/>
</dbReference>
<evidence type="ECO:0000256" key="13">
    <source>
        <dbReference type="RuleBase" id="RU003322"/>
    </source>
</evidence>
<organism evidence="14 15">
    <name type="scientific">Bariatricus massiliensis</name>
    <dbReference type="NCBI Taxonomy" id="1745713"/>
    <lineage>
        <taxon>Bacteria</taxon>
        <taxon>Bacillati</taxon>
        <taxon>Bacillota</taxon>
        <taxon>Clostridia</taxon>
        <taxon>Lachnospirales</taxon>
        <taxon>Lachnospiraceae</taxon>
        <taxon>Bariatricus</taxon>
    </lineage>
</organism>
<evidence type="ECO:0000256" key="5">
    <source>
        <dbReference type="ARBA" id="ARBA00022553"/>
    </source>
</evidence>
<evidence type="ECO:0000256" key="7">
    <source>
        <dbReference type="ARBA" id="ARBA00022840"/>
    </source>
</evidence>
<evidence type="ECO:0000256" key="11">
    <source>
        <dbReference type="ARBA" id="ARBA00030945"/>
    </source>
</evidence>
<dbReference type="Gene3D" id="2.60.34.10">
    <property type="entry name" value="Substrate Binding Domain Of DNAk, Chain A, domain 1"/>
    <property type="match status" value="1"/>
</dbReference>
<dbReference type="EMBL" id="JAJCIS010000001">
    <property type="protein sequence ID" value="MCB7386360.1"/>
    <property type="molecule type" value="Genomic_DNA"/>
</dbReference>